<keyword evidence="3" id="KW-0210">Decarboxylase</keyword>
<reference evidence="7 8" key="1">
    <citation type="submission" date="2011-01" db="EMBL/GenBank/DDBJ databases">
        <authorList>
            <person name="Weinstock G."/>
            <person name="Sodergren E."/>
            <person name="Clifton S."/>
            <person name="Fulton L."/>
            <person name="Fulton B."/>
            <person name="Courtney L."/>
            <person name="Fronick C."/>
            <person name="Harrison M."/>
            <person name="Strong C."/>
            <person name="Farmer C."/>
            <person name="Delahaunty K."/>
            <person name="Markovic C."/>
            <person name="Hall O."/>
            <person name="Minx P."/>
            <person name="Tomlinson C."/>
            <person name="Mitreva M."/>
            <person name="Hou S."/>
            <person name="Chen J."/>
            <person name="Wollam A."/>
            <person name="Pepin K.H."/>
            <person name="Johnson M."/>
            <person name="Bhonagiri V."/>
            <person name="Zhang X."/>
            <person name="Suruliraj S."/>
            <person name="Warren W."/>
            <person name="Chinwalla A."/>
            <person name="Mardis E.R."/>
            <person name="Wilson R.K."/>
        </authorList>
    </citation>
    <scope>NUCLEOTIDE SEQUENCE [LARGE SCALE GENOMIC DNA]</scope>
    <source>
        <strain evidence="7 8">YIT 12067</strain>
    </source>
</reference>
<evidence type="ECO:0000256" key="5">
    <source>
        <dbReference type="ARBA" id="ARBA00023239"/>
    </source>
</evidence>
<dbReference type="PANTHER" id="PTHR43277">
    <property type="entry name" value="ARGININE DECARBOXYLASE"/>
    <property type="match status" value="1"/>
</dbReference>
<evidence type="ECO:0000259" key="6">
    <source>
        <dbReference type="PROSITE" id="PS00703"/>
    </source>
</evidence>
<evidence type="ECO:0000256" key="3">
    <source>
        <dbReference type="ARBA" id="ARBA00022793"/>
    </source>
</evidence>
<dbReference type="HOGENOM" id="CLU_025925_2_1_9"/>
<dbReference type="SUPFAM" id="SSF53383">
    <property type="entry name" value="PLP-dependent transferases"/>
    <property type="match status" value="1"/>
</dbReference>
<protein>
    <submittedName>
        <fullName evidence="7">Orn/Lys/Arg decarboxylase, major domain protein</fullName>
    </submittedName>
</protein>
<dbReference type="Gene3D" id="3.40.640.10">
    <property type="entry name" value="Type I PLP-dependent aspartate aminotransferase-like (Major domain)"/>
    <property type="match status" value="1"/>
</dbReference>
<evidence type="ECO:0000256" key="1">
    <source>
        <dbReference type="ARBA" id="ARBA00001933"/>
    </source>
</evidence>
<dbReference type="InterPro" id="IPR052357">
    <property type="entry name" value="Orn_Lys_Arg_decarboxylase-I"/>
</dbReference>
<dbReference type="InterPro" id="IPR015421">
    <property type="entry name" value="PyrdxlP-dep_Trfase_major"/>
</dbReference>
<name>E8LCF1_9FIRM</name>
<keyword evidence="8" id="KW-1185">Reference proteome</keyword>
<feature type="domain" description="Orn/Lys/Arg decarboxylases family 1 pyridoxal-P attachment site" evidence="6">
    <location>
        <begin position="252"/>
        <end position="266"/>
    </location>
</feature>
<dbReference type="Proteomes" id="UP000004923">
    <property type="component" value="Unassembled WGS sequence"/>
</dbReference>
<dbReference type="eggNOG" id="COG1982">
    <property type="taxonomic scope" value="Bacteria"/>
</dbReference>
<dbReference type="AlphaFoldDB" id="E8LCF1"/>
<accession>E8LCF1</accession>
<dbReference type="EMBL" id="AEVN01000021">
    <property type="protein sequence ID" value="EFY05386.1"/>
    <property type="molecule type" value="Genomic_DNA"/>
</dbReference>
<evidence type="ECO:0000313" key="7">
    <source>
        <dbReference type="EMBL" id="EFY05386.1"/>
    </source>
</evidence>
<dbReference type="InterPro" id="IPR000310">
    <property type="entry name" value="Orn/Lys/Arg_deCO2ase_major_dom"/>
</dbReference>
<keyword evidence="5" id="KW-0456">Lyase</keyword>
<gene>
    <name evidence="7" type="ORF">HMPREF9443_00520</name>
</gene>
<dbReference type="GO" id="GO:0016831">
    <property type="term" value="F:carboxy-lyase activity"/>
    <property type="evidence" value="ECO:0007669"/>
    <property type="project" value="UniProtKB-KW"/>
</dbReference>
<dbReference type="InterPro" id="IPR008286">
    <property type="entry name" value="Prn/Lys/Arg_de-COase_C"/>
</dbReference>
<dbReference type="InterPro" id="IPR015424">
    <property type="entry name" value="PyrdxlP-dep_Trfase"/>
</dbReference>
<dbReference type="PROSITE" id="PS00703">
    <property type="entry name" value="OKR_DC_1"/>
    <property type="match status" value="1"/>
</dbReference>
<dbReference type="PANTHER" id="PTHR43277:SF4">
    <property type="entry name" value="ARGININE DECARBOXYLASE"/>
    <property type="match status" value="1"/>
</dbReference>
<evidence type="ECO:0000313" key="8">
    <source>
        <dbReference type="Proteomes" id="UP000004923"/>
    </source>
</evidence>
<evidence type="ECO:0000256" key="2">
    <source>
        <dbReference type="ARBA" id="ARBA00010671"/>
    </source>
</evidence>
<proteinExistence type="inferred from homology"/>
<evidence type="ECO:0000256" key="4">
    <source>
        <dbReference type="ARBA" id="ARBA00022898"/>
    </source>
</evidence>
<comment type="cofactor">
    <cofactor evidence="1">
        <name>pyridoxal 5'-phosphate</name>
        <dbReference type="ChEBI" id="CHEBI:597326"/>
    </cofactor>
</comment>
<keyword evidence="4" id="KW-0663">Pyridoxal phosphate</keyword>
<dbReference type="Pfam" id="PF01276">
    <property type="entry name" value="OKR_DC_1"/>
    <property type="match status" value="1"/>
</dbReference>
<organism evidence="7 8">
    <name type="scientific">Phascolarctobacterium succinatutens YIT 12067</name>
    <dbReference type="NCBI Taxonomy" id="626939"/>
    <lineage>
        <taxon>Bacteria</taxon>
        <taxon>Bacillati</taxon>
        <taxon>Bacillota</taxon>
        <taxon>Negativicutes</taxon>
        <taxon>Acidaminococcales</taxon>
        <taxon>Acidaminococcaceae</taxon>
        <taxon>Phascolarctobacterium</taxon>
    </lineage>
</organism>
<comment type="similarity">
    <text evidence="2">Belongs to the Orn/Lys/Arg decarboxylase class-I family.</text>
</comment>
<dbReference type="Gene3D" id="3.90.100.10">
    <property type="entry name" value="Orn/Lys/Arg decarboxylase, C-terminal domain"/>
    <property type="match status" value="1"/>
</dbReference>
<dbReference type="Pfam" id="PF03711">
    <property type="entry name" value="OKR_DC_1_C"/>
    <property type="match status" value="1"/>
</dbReference>
<sequence>MLKQVKNVTIKGQKKISSVLLFFYALEKKMGNLSQTSAPVYEALERFRKKRVVPFDVPGHKRGRGNPELRELLGEKCVNLDVNSMKPLDNLCHPVSVIRDAEELAAEAFGAAHAFFMVGGTTSSVQSMVLSSCKAGDKIILPRNVHKSVINALVLNGAIPVYINPQVDSKLGISLGMEIGEVAKAIKANPDATAVLVNNPTYYGICSDLRSIVKLAHEHNMLCLVDEAHGTHFYFGKNMPVNAMAAGADMASVSMHKSGGSLTQSSLLLTGPNVNWEYVSQIINLTQTTSASYLLLSSLDISRRNLYMRGEASFGKVQEMAEYAREEINSIGGFYAYGRELKNGSSIYDFDVTKLSVYTRDIGLAGIEVYDLLRDEYDIQIEFGDIANILAYISIGDRIQDIERLVGALADIKRLYSKDPSQMLNTEYIAPKVVVSPQKAFYAKDESLPIRETAGRICSEFVMCYPPGIPILAPGEVITKDIIDYIIYAKEKGCSMQGPEDPDVNNINVLV</sequence>
<comment type="caution">
    <text evidence="7">The sequence shown here is derived from an EMBL/GenBank/DDBJ whole genome shotgun (WGS) entry which is preliminary data.</text>
</comment>